<keyword evidence="3 6" id="KW-0067">ATP-binding</keyword>
<evidence type="ECO:0000256" key="2">
    <source>
        <dbReference type="ARBA" id="ARBA00022741"/>
    </source>
</evidence>
<proteinExistence type="predicted"/>
<reference evidence="6 7" key="1">
    <citation type="submission" date="2018-06" db="EMBL/GenBank/DDBJ databases">
        <title>Sphaerisporangium craniellae sp. nov., isolated from a marine sponge in the South China Sea.</title>
        <authorList>
            <person name="Li L."/>
        </authorList>
    </citation>
    <scope>NUCLEOTIDE SEQUENCE [LARGE SCALE GENOMIC DNA]</scope>
    <source>
        <strain evidence="6 7">LHW63015</strain>
    </source>
</reference>
<dbReference type="InterPro" id="IPR015854">
    <property type="entry name" value="ABC_transpr_LolD-like"/>
</dbReference>
<dbReference type="GO" id="GO:0022857">
    <property type="term" value="F:transmembrane transporter activity"/>
    <property type="evidence" value="ECO:0007669"/>
    <property type="project" value="TreeGrafter"/>
</dbReference>
<feature type="region of interest" description="Disordered" evidence="4">
    <location>
        <begin position="232"/>
        <end position="251"/>
    </location>
</feature>
<dbReference type="Gene3D" id="3.40.50.300">
    <property type="entry name" value="P-loop containing nucleotide triphosphate hydrolases"/>
    <property type="match status" value="1"/>
</dbReference>
<feature type="domain" description="ABC transporter" evidence="5">
    <location>
        <begin position="10"/>
        <end position="248"/>
    </location>
</feature>
<dbReference type="Pfam" id="PF00005">
    <property type="entry name" value="ABC_tran"/>
    <property type="match status" value="1"/>
</dbReference>
<dbReference type="GO" id="GO:0098796">
    <property type="term" value="C:membrane protein complex"/>
    <property type="evidence" value="ECO:0007669"/>
    <property type="project" value="UniProtKB-ARBA"/>
</dbReference>
<comment type="caution">
    <text evidence="6">The sequence shown here is derived from an EMBL/GenBank/DDBJ whole genome shotgun (WGS) entry which is preliminary data.</text>
</comment>
<evidence type="ECO:0000256" key="3">
    <source>
        <dbReference type="ARBA" id="ARBA00022840"/>
    </source>
</evidence>
<dbReference type="GO" id="GO:0016887">
    <property type="term" value="F:ATP hydrolysis activity"/>
    <property type="evidence" value="ECO:0007669"/>
    <property type="project" value="InterPro"/>
</dbReference>
<keyword evidence="2" id="KW-0547">Nucleotide-binding</keyword>
<organism evidence="6 7">
    <name type="scientific">Spongiactinospora rosea</name>
    <dbReference type="NCBI Taxonomy" id="2248750"/>
    <lineage>
        <taxon>Bacteria</taxon>
        <taxon>Bacillati</taxon>
        <taxon>Actinomycetota</taxon>
        <taxon>Actinomycetes</taxon>
        <taxon>Streptosporangiales</taxon>
        <taxon>Streptosporangiaceae</taxon>
        <taxon>Spongiactinospora</taxon>
    </lineage>
</organism>
<keyword evidence="1" id="KW-0813">Transport</keyword>
<dbReference type="GO" id="GO:0005524">
    <property type="term" value="F:ATP binding"/>
    <property type="evidence" value="ECO:0007669"/>
    <property type="project" value="UniProtKB-KW"/>
</dbReference>
<dbReference type="OrthoDB" id="3242895at2"/>
<dbReference type="AlphaFoldDB" id="A0A366LXV9"/>
<dbReference type="InterPro" id="IPR017871">
    <property type="entry name" value="ABC_transporter-like_CS"/>
</dbReference>
<protein>
    <submittedName>
        <fullName evidence="6">ABC transporter ATP-binding protein</fullName>
    </submittedName>
</protein>
<evidence type="ECO:0000259" key="5">
    <source>
        <dbReference type="PROSITE" id="PS50893"/>
    </source>
</evidence>
<accession>A0A366LXV9</accession>
<dbReference type="EMBL" id="QMEY01000008">
    <property type="protein sequence ID" value="RBQ18383.1"/>
    <property type="molecule type" value="Genomic_DNA"/>
</dbReference>
<sequence>MEVVRPEPVIRTVDLTKIYNNGGVPVAALRGVDLEVQPGEFVVIMGPSGSGKSTLAHLLGGLDSATSGEVWLDGRRLDTMSESARAVLRRTKIGFVFQFFNLIANMTVADNVELPSLLAGVSPREARERREELLETLGLTERADAAPSRLSGGEQQRVALARALANRPSVLLADEPTGNLDSRNAQQVLRLLDKVHKSGQTIVMVTHEARLASLADRMIYLFDGQVADDAPIEPPGRRTAGGLGGLADFGG</sequence>
<dbReference type="PROSITE" id="PS50893">
    <property type="entry name" value="ABC_TRANSPORTER_2"/>
    <property type="match status" value="1"/>
</dbReference>
<gene>
    <name evidence="6" type="ORF">DP939_19790</name>
</gene>
<evidence type="ECO:0000256" key="1">
    <source>
        <dbReference type="ARBA" id="ARBA00022448"/>
    </source>
</evidence>
<dbReference type="InterPro" id="IPR017911">
    <property type="entry name" value="MacB-like_ATP-bd"/>
</dbReference>
<dbReference type="PROSITE" id="PS00211">
    <property type="entry name" value="ABC_TRANSPORTER_1"/>
    <property type="match status" value="1"/>
</dbReference>
<dbReference type="InterPro" id="IPR003439">
    <property type="entry name" value="ABC_transporter-like_ATP-bd"/>
</dbReference>
<dbReference type="SMART" id="SM00382">
    <property type="entry name" value="AAA"/>
    <property type="match status" value="1"/>
</dbReference>
<dbReference type="CDD" id="cd03255">
    <property type="entry name" value="ABC_MJ0796_LolCDE_FtsE"/>
    <property type="match status" value="1"/>
</dbReference>
<keyword evidence="7" id="KW-1185">Reference proteome</keyword>
<dbReference type="GO" id="GO:0005886">
    <property type="term" value="C:plasma membrane"/>
    <property type="evidence" value="ECO:0007669"/>
    <property type="project" value="TreeGrafter"/>
</dbReference>
<dbReference type="FunFam" id="3.40.50.300:FF:000032">
    <property type="entry name" value="Export ABC transporter ATP-binding protein"/>
    <property type="match status" value="1"/>
</dbReference>
<dbReference type="PANTHER" id="PTHR24220">
    <property type="entry name" value="IMPORT ATP-BINDING PROTEIN"/>
    <property type="match status" value="1"/>
</dbReference>
<dbReference type="Proteomes" id="UP000253303">
    <property type="component" value="Unassembled WGS sequence"/>
</dbReference>
<evidence type="ECO:0000256" key="4">
    <source>
        <dbReference type="SAM" id="MobiDB-lite"/>
    </source>
</evidence>
<name>A0A366LXV9_9ACTN</name>
<feature type="compositionally biased region" description="Gly residues" evidence="4">
    <location>
        <begin position="239"/>
        <end position="251"/>
    </location>
</feature>
<dbReference type="SUPFAM" id="SSF52540">
    <property type="entry name" value="P-loop containing nucleoside triphosphate hydrolases"/>
    <property type="match status" value="1"/>
</dbReference>
<dbReference type="InterPro" id="IPR027417">
    <property type="entry name" value="P-loop_NTPase"/>
</dbReference>
<dbReference type="InterPro" id="IPR003593">
    <property type="entry name" value="AAA+_ATPase"/>
</dbReference>
<evidence type="ECO:0000313" key="6">
    <source>
        <dbReference type="EMBL" id="RBQ18383.1"/>
    </source>
</evidence>
<evidence type="ECO:0000313" key="7">
    <source>
        <dbReference type="Proteomes" id="UP000253303"/>
    </source>
</evidence>